<dbReference type="EMBL" id="LSRS01000005">
    <property type="protein sequence ID" value="KAF1084531.1"/>
    <property type="molecule type" value="Genomic_DNA"/>
</dbReference>
<evidence type="ECO:0000256" key="6">
    <source>
        <dbReference type="SAM" id="MobiDB-lite"/>
    </source>
</evidence>
<feature type="compositionally biased region" description="Polar residues" evidence="6">
    <location>
        <begin position="440"/>
        <end position="472"/>
    </location>
</feature>
<feature type="transmembrane region" description="Helical" evidence="7">
    <location>
        <begin position="53"/>
        <end position="75"/>
    </location>
</feature>
<evidence type="ECO:0000256" key="1">
    <source>
        <dbReference type="ARBA" id="ARBA00004162"/>
    </source>
</evidence>
<protein>
    <submittedName>
        <fullName evidence="9">Anti-sigma-I factor RsgI</fullName>
    </submittedName>
</protein>
<feature type="region of interest" description="Disordered" evidence="6">
    <location>
        <begin position="397"/>
        <end position="473"/>
    </location>
</feature>
<dbReference type="Proteomes" id="UP000798488">
    <property type="component" value="Unassembled WGS sequence"/>
</dbReference>
<feature type="region of interest" description="Disordered" evidence="6">
    <location>
        <begin position="616"/>
        <end position="652"/>
    </location>
</feature>
<evidence type="ECO:0000256" key="3">
    <source>
        <dbReference type="ARBA" id="ARBA00022692"/>
    </source>
</evidence>
<keyword evidence="4 7" id="KW-1133">Transmembrane helix</keyword>
<keyword evidence="10" id="KW-1185">Reference proteome</keyword>
<organism evidence="9 10">
    <name type="scientific">Sporotomaculum syntrophicum</name>
    <dbReference type="NCBI Taxonomy" id="182264"/>
    <lineage>
        <taxon>Bacteria</taxon>
        <taxon>Bacillati</taxon>
        <taxon>Bacillota</taxon>
        <taxon>Clostridia</taxon>
        <taxon>Eubacteriales</taxon>
        <taxon>Desulfallaceae</taxon>
        <taxon>Sporotomaculum</taxon>
    </lineage>
</organism>
<evidence type="ECO:0000313" key="9">
    <source>
        <dbReference type="EMBL" id="KAF1084531.1"/>
    </source>
</evidence>
<name>A0A9D2WPG6_9FIRM</name>
<feature type="compositionally biased region" description="Polar residues" evidence="6">
    <location>
        <begin position="616"/>
        <end position="647"/>
    </location>
</feature>
<proteinExistence type="predicted"/>
<feature type="compositionally biased region" description="Polar residues" evidence="6">
    <location>
        <begin position="397"/>
        <end position="429"/>
    </location>
</feature>
<evidence type="ECO:0000256" key="4">
    <source>
        <dbReference type="ARBA" id="ARBA00022989"/>
    </source>
</evidence>
<dbReference type="InterPro" id="IPR024449">
    <property type="entry name" value="Anti-sigma_RsgI_N"/>
</dbReference>
<evidence type="ECO:0000256" key="7">
    <source>
        <dbReference type="SAM" id="Phobius"/>
    </source>
</evidence>
<sequence length="661" mass="73888">MEPGRGLVLEVNKRSCIIITGDGQFLEVPKPRGGAEVGKEITLSRTFSLRFKWPYMAVASLLVAVLAWWAFYAMFPRAMAYVSLDINPSLELAINDNSEIILARGVNKDGRKLLQQVDVLHEPLAKGVQKIITGCIEYHYIKQDKDNLILATVTDAKRRKSNTDKQENQEIKQVYNYVYTSINNTINESGVGAELIIADTDLVTLEKAHDTGVTPGRYILQKEAQKNGVEITDQELREERIRELEKKKNFRAGELIQQRMQTDLSDKQVYTNNSNKNRGSVKTNKSELYVNIKQTEHQNHLDKPNWSLALSRGAVNVNKYQRESEPKNNSVFYARGNLYIPRDNGYLTGITVYSQLKHLTNSNNGAGNNLNYYNQSYFQDKQVVSRSSNYSQRITGEQQNKQLQNTDSANQSVNKNSLTNNLGKQSSTKVKGPVVEKITHNQQNKRLQNADSANQSANKNNFTSSIDQQSGVGVNDSVAEKTRVNQGFKQLQNTGSANKSANRNNLTRTIEQQSGVGVNGSVAEKTRVNQGFKQLQNTGSANKSANRNNLTRTIEQQSGVGVNGSVAEKTRVNQGFKQLHNTGGADQSANRNNLTRTIEQQSSVGVNGSVMERTKVNQPNLQVPNHNSGKINSTKTNRQTNTSSEQSAIRYHDYLLQRSKQ</sequence>
<evidence type="ECO:0000259" key="8">
    <source>
        <dbReference type="PROSITE" id="PS51849"/>
    </source>
</evidence>
<dbReference type="Pfam" id="PF23750">
    <property type="entry name" value="RsgI_M"/>
    <property type="match status" value="1"/>
</dbReference>
<evidence type="ECO:0000256" key="2">
    <source>
        <dbReference type="ARBA" id="ARBA00022475"/>
    </source>
</evidence>
<dbReference type="PROSITE" id="PS51849">
    <property type="entry name" value="RSGI_N"/>
    <property type="match status" value="1"/>
</dbReference>
<evidence type="ECO:0000313" key="10">
    <source>
        <dbReference type="Proteomes" id="UP000798488"/>
    </source>
</evidence>
<dbReference type="InterPro" id="IPR055431">
    <property type="entry name" value="RsgI_M"/>
</dbReference>
<dbReference type="Pfam" id="PF12791">
    <property type="entry name" value="RsgI_N"/>
    <property type="match status" value="1"/>
</dbReference>
<keyword evidence="2" id="KW-1003">Cell membrane</keyword>
<evidence type="ECO:0000256" key="5">
    <source>
        <dbReference type="ARBA" id="ARBA00023136"/>
    </source>
</evidence>
<comment type="subcellular location">
    <subcellularLocation>
        <location evidence="1">Cell membrane</location>
        <topology evidence="1">Single-pass membrane protein</topology>
    </subcellularLocation>
</comment>
<reference evidence="9" key="1">
    <citation type="submission" date="2016-02" db="EMBL/GenBank/DDBJ databases">
        <title>Draft Genome Sequence of Sporotomaculum syntrophicum Strain FB, a Syntrophic Benzoate Degrader.</title>
        <authorList>
            <person name="Nobu M.K."/>
            <person name="Narihiro T."/>
            <person name="Qiu Y.-L."/>
            <person name="Ohashi A."/>
            <person name="Liu W.-T."/>
            <person name="Yuji S."/>
        </authorList>
    </citation>
    <scope>NUCLEOTIDE SEQUENCE</scope>
    <source>
        <strain evidence="9">FB</strain>
    </source>
</reference>
<keyword evidence="3 7" id="KW-0812">Transmembrane</keyword>
<dbReference type="OrthoDB" id="9800626at2"/>
<keyword evidence="5 7" id="KW-0472">Membrane</keyword>
<dbReference type="GO" id="GO:0005886">
    <property type="term" value="C:plasma membrane"/>
    <property type="evidence" value="ECO:0007669"/>
    <property type="project" value="UniProtKB-SubCell"/>
</dbReference>
<accession>A0A9D2WPG6</accession>
<gene>
    <name evidence="9" type="primary">rsgI</name>
    <name evidence="9" type="ORF">SPSYN_02309</name>
</gene>
<comment type="caution">
    <text evidence="9">The sequence shown here is derived from an EMBL/GenBank/DDBJ whole genome shotgun (WGS) entry which is preliminary data.</text>
</comment>
<dbReference type="RefSeq" id="WP_161822607.1">
    <property type="nucleotide sequence ID" value="NZ_LSRS01000005.1"/>
</dbReference>
<dbReference type="AlphaFoldDB" id="A0A9D2WPG6"/>
<feature type="domain" description="RsgI N-terminal anti-sigma" evidence="8">
    <location>
        <begin position="4"/>
        <end position="52"/>
    </location>
</feature>